<accession>A0ABV0AHQ4</accession>
<comment type="caution">
    <text evidence="1">The sequence shown here is derived from an EMBL/GenBank/DDBJ whole genome shotgun (WGS) entry which is preliminary data.</text>
</comment>
<keyword evidence="1" id="KW-0489">Methyltransferase</keyword>
<sequence length="282" mass="30323">MTQYDEYSEYGEYGEYGEAPSGVDPNTPSVARMYDYFLGGKDNFEADREAAKKLIALVPNLPEFARANREFLGRVVRFLAEEGIDQFLDVGAGLPTQQNVHQVAQAVAPQARVVYVDNDPIVLAHGRALLAGSPGAVVVRGDINDPEAILGDPDLRAHLDLSRPVAVLMLSVLNVVPDDARAEAIVAAFRAAMAPGSYLVVSHGYTGEVGSATDREVREVYRGSSAGSSKPRDHAQIGAYFDGLELLEPGIVPVAAWRPEREAEAEIDLSRPNILAAVGRVP</sequence>
<dbReference type="Pfam" id="PF04672">
    <property type="entry name" value="Methyltransf_19"/>
    <property type="match status" value="1"/>
</dbReference>
<dbReference type="InterPro" id="IPR006764">
    <property type="entry name" value="SAM_dep_MeTrfase_SAV2177_type"/>
</dbReference>
<evidence type="ECO:0000313" key="1">
    <source>
        <dbReference type="EMBL" id="MEN3534111.1"/>
    </source>
</evidence>
<protein>
    <submittedName>
        <fullName evidence="1">SAM-dependent methyltransferase</fullName>
        <ecNumber evidence="1">2.1.1.-</ecNumber>
    </submittedName>
</protein>
<dbReference type="Proteomes" id="UP001447516">
    <property type="component" value="Unassembled WGS sequence"/>
</dbReference>
<dbReference type="RefSeq" id="WP_346224215.1">
    <property type="nucleotide sequence ID" value="NZ_JBDJAW010000002.1"/>
</dbReference>
<dbReference type="EMBL" id="JBDJAW010000002">
    <property type="protein sequence ID" value="MEN3534111.1"/>
    <property type="molecule type" value="Genomic_DNA"/>
</dbReference>
<reference evidence="1 2" key="1">
    <citation type="submission" date="2024-05" db="EMBL/GenBank/DDBJ databases">
        <title>Microbispora sp.ZYX-F-249.</title>
        <authorList>
            <person name="Xie H."/>
        </authorList>
    </citation>
    <scope>NUCLEOTIDE SEQUENCE [LARGE SCALE GENOMIC DNA]</scope>
    <source>
        <strain evidence="1 2">ZYX-F-249</strain>
    </source>
</reference>
<evidence type="ECO:0000313" key="2">
    <source>
        <dbReference type="Proteomes" id="UP001447516"/>
    </source>
</evidence>
<dbReference type="EC" id="2.1.1.-" evidence="1"/>
<dbReference type="InterPro" id="IPR029063">
    <property type="entry name" value="SAM-dependent_MTases_sf"/>
</dbReference>
<proteinExistence type="predicted"/>
<organism evidence="1 2">
    <name type="scientific">Microbispora maris</name>
    <dbReference type="NCBI Taxonomy" id="3144104"/>
    <lineage>
        <taxon>Bacteria</taxon>
        <taxon>Bacillati</taxon>
        <taxon>Actinomycetota</taxon>
        <taxon>Actinomycetes</taxon>
        <taxon>Streptosporangiales</taxon>
        <taxon>Streptosporangiaceae</taxon>
        <taxon>Microbispora</taxon>
    </lineage>
</organism>
<gene>
    <name evidence="1" type="ORF">AAH991_03270</name>
</gene>
<dbReference type="Gene3D" id="3.40.50.150">
    <property type="entry name" value="Vaccinia Virus protein VP39"/>
    <property type="match status" value="1"/>
</dbReference>
<keyword evidence="2" id="KW-1185">Reference proteome</keyword>
<keyword evidence="1" id="KW-0808">Transferase</keyword>
<dbReference type="GO" id="GO:0032259">
    <property type="term" value="P:methylation"/>
    <property type="evidence" value="ECO:0007669"/>
    <property type="project" value="UniProtKB-KW"/>
</dbReference>
<name>A0ABV0AHQ4_9ACTN</name>
<dbReference type="PIRSF" id="PIRSF017393">
    <property type="entry name" value="MTase_SAV2177"/>
    <property type="match status" value="1"/>
</dbReference>
<dbReference type="SUPFAM" id="SSF53335">
    <property type="entry name" value="S-adenosyl-L-methionine-dependent methyltransferases"/>
    <property type="match status" value="1"/>
</dbReference>
<dbReference type="GO" id="GO:0008168">
    <property type="term" value="F:methyltransferase activity"/>
    <property type="evidence" value="ECO:0007669"/>
    <property type="project" value="UniProtKB-KW"/>
</dbReference>